<dbReference type="InterPro" id="IPR057670">
    <property type="entry name" value="SH3_retrovirus"/>
</dbReference>
<keyword evidence="1" id="KW-0645">Protease</keyword>
<dbReference type="InterPro" id="IPR001584">
    <property type="entry name" value="Integrase_cat-core"/>
</dbReference>
<comment type="caution">
    <text evidence="6">The sequence shown here is derived from an EMBL/GenBank/DDBJ whole genome shotgun (WGS) entry which is preliminary data.</text>
</comment>
<feature type="domain" description="Integrase catalytic" evidence="5">
    <location>
        <begin position="203"/>
        <end position="378"/>
    </location>
</feature>
<dbReference type="GO" id="GO:0003676">
    <property type="term" value="F:nucleic acid binding"/>
    <property type="evidence" value="ECO:0007669"/>
    <property type="project" value="InterPro"/>
</dbReference>
<dbReference type="Proteomes" id="UP001152523">
    <property type="component" value="Unassembled WGS sequence"/>
</dbReference>
<dbReference type="PANTHER" id="PTHR42648">
    <property type="entry name" value="TRANSPOSASE, PUTATIVE-RELATED"/>
    <property type="match status" value="1"/>
</dbReference>
<dbReference type="InterPro" id="IPR036397">
    <property type="entry name" value="RNaseH_sf"/>
</dbReference>
<evidence type="ECO:0000313" key="6">
    <source>
        <dbReference type="EMBL" id="CAH9137155.1"/>
    </source>
</evidence>
<reference evidence="6" key="1">
    <citation type="submission" date="2022-07" db="EMBL/GenBank/DDBJ databases">
        <authorList>
            <person name="Macas J."/>
            <person name="Novak P."/>
            <person name="Neumann P."/>
        </authorList>
    </citation>
    <scope>NUCLEOTIDE SEQUENCE</scope>
</reference>
<feature type="compositionally biased region" description="Polar residues" evidence="4">
    <location>
        <begin position="583"/>
        <end position="599"/>
    </location>
</feature>
<accession>A0AAV0FNZ3</accession>
<dbReference type="SUPFAM" id="SSF53098">
    <property type="entry name" value="Ribonuclease H-like"/>
    <property type="match status" value="1"/>
</dbReference>
<dbReference type="Pfam" id="PF22936">
    <property type="entry name" value="Pol_BBD"/>
    <property type="match status" value="1"/>
</dbReference>
<evidence type="ECO:0000256" key="1">
    <source>
        <dbReference type="ARBA" id="ARBA00022670"/>
    </source>
</evidence>
<dbReference type="GO" id="GO:0006508">
    <property type="term" value="P:proteolysis"/>
    <property type="evidence" value="ECO:0007669"/>
    <property type="project" value="UniProtKB-KW"/>
</dbReference>
<dbReference type="GO" id="GO:0015074">
    <property type="term" value="P:DNA integration"/>
    <property type="evidence" value="ECO:0007669"/>
    <property type="project" value="InterPro"/>
</dbReference>
<keyword evidence="3" id="KW-0378">Hydrolase</keyword>
<dbReference type="PANTHER" id="PTHR42648:SF29">
    <property type="entry name" value="RNA-DIRECTED DNA POLYMERASE"/>
    <property type="match status" value="1"/>
</dbReference>
<keyword evidence="2" id="KW-0479">Metal-binding</keyword>
<dbReference type="InterPro" id="IPR039537">
    <property type="entry name" value="Retrotran_Ty1/copia-like"/>
</dbReference>
<dbReference type="PROSITE" id="PS50994">
    <property type="entry name" value="INTEGRASE"/>
    <property type="match status" value="1"/>
</dbReference>
<dbReference type="GO" id="GO:0008233">
    <property type="term" value="F:peptidase activity"/>
    <property type="evidence" value="ECO:0007669"/>
    <property type="project" value="UniProtKB-KW"/>
</dbReference>
<dbReference type="Pfam" id="PF13976">
    <property type="entry name" value="gag_pre-integrs"/>
    <property type="match status" value="1"/>
</dbReference>
<organism evidence="6 7">
    <name type="scientific">Cuscuta epithymum</name>
    <dbReference type="NCBI Taxonomy" id="186058"/>
    <lineage>
        <taxon>Eukaryota</taxon>
        <taxon>Viridiplantae</taxon>
        <taxon>Streptophyta</taxon>
        <taxon>Embryophyta</taxon>
        <taxon>Tracheophyta</taxon>
        <taxon>Spermatophyta</taxon>
        <taxon>Magnoliopsida</taxon>
        <taxon>eudicotyledons</taxon>
        <taxon>Gunneridae</taxon>
        <taxon>Pentapetalae</taxon>
        <taxon>asterids</taxon>
        <taxon>lamiids</taxon>
        <taxon>Solanales</taxon>
        <taxon>Convolvulaceae</taxon>
        <taxon>Cuscuteae</taxon>
        <taxon>Cuscuta</taxon>
        <taxon>Cuscuta subgen. Cuscuta</taxon>
    </lineage>
</organism>
<dbReference type="InterPro" id="IPR013103">
    <property type="entry name" value="RVT_2"/>
</dbReference>
<dbReference type="AlphaFoldDB" id="A0AAV0FNZ3"/>
<evidence type="ECO:0000259" key="5">
    <source>
        <dbReference type="PROSITE" id="PS50994"/>
    </source>
</evidence>
<evidence type="ECO:0000313" key="7">
    <source>
        <dbReference type="Proteomes" id="UP001152523"/>
    </source>
</evidence>
<protein>
    <recommendedName>
        <fullName evidence="5">Integrase catalytic domain-containing protein</fullName>
    </recommendedName>
</protein>
<dbReference type="Gene3D" id="3.30.420.10">
    <property type="entry name" value="Ribonuclease H-like superfamily/Ribonuclease H"/>
    <property type="match status" value="1"/>
</dbReference>
<feature type="region of interest" description="Disordered" evidence="4">
    <location>
        <begin position="656"/>
        <end position="692"/>
    </location>
</feature>
<feature type="region of interest" description="Disordered" evidence="4">
    <location>
        <begin position="583"/>
        <end position="617"/>
    </location>
</feature>
<dbReference type="InterPro" id="IPR025724">
    <property type="entry name" value="GAG-pre-integrase_dom"/>
</dbReference>
<evidence type="ECO:0000256" key="3">
    <source>
        <dbReference type="ARBA" id="ARBA00022801"/>
    </source>
</evidence>
<sequence length="816" mass="92529">MEVDDVIIKPIYEIMGCFSSTAQVNMACTPQHACTWIIDSGATEHITCSDINLFNITSHTTDSSVKIPNGESIPVHAVGSLYLPNGIRLERVLYIPKFQCNLLSVSRLTSDLNCTLTFFPDFCIFQDVPSRKLIGVGKSRDGLYYLEPLRSERVAMSVSITSDLWHQRLGHASDGKLQHISSLKGFQRSGNFCDPCVRAKQTRLSFPTSKIKTTCSFELIHCDIWGGYRCDSISGARYFLSIVDDFTRGVWVYLMKNKSEVAQFLIQFCNMVDTQFEKKVKRIRADNGVEFQTNHLFGYYARTGILLETSCTDTPQQNGVVERKHRHILEIARALRFQSGLPIDFWGECILTAVYIINRLPSPVIFNKSPFEMLFGKTPGYDHLRVFGCLVYAHDNKRKDKFGERGSPCIFIGYPYGQKAYRVFDLEKHSAYSSRDVTFFEEVFPFKMIKNQELDFGNLVDQVYQEVLKQGSTVVQNKQHNDDFLLQENSHFFHPSSNDEGHMFIQKEGVTVIPKRCVGDGSTLLLDACDNNIPTLPGRVIEKQTGAAPNDPTGQPPTWIDCMDNSSNYLSPGLLHANEIGTTQNSLEQGDPTRQLTNADRNDLDGIPISRSDLPNVSADLNPPKLYDPISNSQPCMDENRLRQPSTVTEYIGLPDARKRGERTRKYPKHLEDYETDLPPSLDHSRSTTANSANSTVYPISHFINYDKFTLTHKAYLAAITSRDEPKYFSQAVQDPLWREAMQKEINALEENNTWTLVHLPPGKRIVDSKWVYKIKYKPNGEVERYKARLVARGFTQVEGVDFHETFAPVAKLVTV</sequence>
<dbReference type="InterPro" id="IPR054722">
    <property type="entry name" value="PolX-like_BBD"/>
</dbReference>
<evidence type="ECO:0000256" key="4">
    <source>
        <dbReference type="SAM" id="MobiDB-lite"/>
    </source>
</evidence>
<keyword evidence="7" id="KW-1185">Reference proteome</keyword>
<dbReference type="EMBL" id="CAMAPF010000999">
    <property type="protein sequence ID" value="CAH9137155.1"/>
    <property type="molecule type" value="Genomic_DNA"/>
</dbReference>
<evidence type="ECO:0000256" key="2">
    <source>
        <dbReference type="ARBA" id="ARBA00022723"/>
    </source>
</evidence>
<dbReference type="Pfam" id="PF07727">
    <property type="entry name" value="RVT_2"/>
    <property type="match status" value="1"/>
</dbReference>
<dbReference type="Pfam" id="PF25597">
    <property type="entry name" value="SH3_retrovirus"/>
    <property type="match status" value="1"/>
</dbReference>
<dbReference type="InterPro" id="IPR012337">
    <property type="entry name" value="RNaseH-like_sf"/>
</dbReference>
<dbReference type="GO" id="GO:0046872">
    <property type="term" value="F:metal ion binding"/>
    <property type="evidence" value="ECO:0007669"/>
    <property type="project" value="UniProtKB-KW"/>
</dbReference>
<gene>
    <name evidence="6" type="ORF">CEPIT_LOCUS35821</name>
</gene>
<name>A0AAV0FNZ3_9ASTE</name>
<proteinExistence type="predicted"/>